<dbReference type="GO" id="GO:0017148">
    <property type="term" value="P:negative regulation of translation"/>
    <property type="evidence" value="ECO:0007669"/>
    <property type="project" value="TreeGrafter"/>
</dbReference>
<dbReference type="PANTHER" id="PTHR21043">
    <property type="entry name" value="IOJAP SUPERFAMILY ORTHOLOG"/>
    <property type="match status" value="1"/>
</dbReference>
<dbReference type="GO" id="GO:0090071">
    <property type="term" value="P:negative regulation of ribosome biogenesis"/>
    <property type="evidence" value="ECO:0007669"/>
    <property type="project" value="TreeGrafter"/>
</dbReference>
<dbReference type="AlphaFoldDB" id="A0A1W1CDQ8"/>
<gene>
    <name evidence="2" type="ORF">MNB_SV-9-1361</name>
</gene>
<dbReference type="PANTHER" id="PTHR21043:SF0">
    <property type="entry name" value="MITOCHONDRIAL ASSEMBLY OF RIBOSOMAL LARGE SUBUNIT PROTEIN 1"/>
    <property type="match status" value="1"/>
</dbReference>
<reference evidence="2" key="1">
    <citation type="submission" date="2016-10" db="EMBL/GenBank/DDBJ databases">
        <authorList>
            <person name="de Groot N.N."/>
        </authorList>
    </citation>
    <scope>NUCLEOTIDE SEQUENCE</scope>
</reference>
<dbReference type="GO" id="GO:0043023">
    <property type="term" value="F:ribosomal large subunit binding"/>
    <property type="evidence" value="ECO:0007669"/>
    <property type="project" value="TreeGrafter"/>
</dbReference>
<dbReference type="InterPro" id="IPR004394">
    <property type="entry name" value="Iojap/RsfS/C7orf30"/>
</dbReference>
<dbReference type="NCBIfam" id="TIGR00090">
    <property type="entry name" value="rsfS_iojap_ybeB"/>
    <property type="match status" value="1"/>
</dbReference>
<organism evidence="2">
    <name type="scientific">hydrothermal vent metagenome</name>
    <dbReference type="NCBI Taxonomy" id="652676"/>
    <lineage>
        <taxon>unclassified sequences</taxon>
        <taxon>metagenomes</taxon>
        <taxon>ecological metagenomes</taxon>
    </lineage>
</organism>
<sequence>MNIDERIERIVTLLDDKKGEDIEVFNLDKIDYIANRVVLVNSLGGRHTEALYDHLKNTLKPLGEEFLVSDESDQWIVSDLGDILIHIMTPEYREKYSMEAFLNDLQKNISK</sequence>
<evidence type="ECO:0000256" key="1">
    <source>
        <dbReference type="ARBA" id="ARBA00010574"/>
    </source>
</evidence>
<protein>
    <submittedName>
        <fullName evidence="2">Iojap protein</fullName>
    </submittedName>
</protein>
<dbReference type="EMBL" id="FPHG01000062">
    <property type="protein sequence ID" value="SFV63842.1"/>
    <property type="molecule type" value="Genomic_DNA"/>
</dbReference>
<dbReference type="SUPFAM" id="SSF81301">
    <property type="entry name" value="Nucleotidyltransferase"/>
    <property type="match status" value="1"/>
</dbReference>
<evidence type="ECO:0000313" key="2">
    <source>
        <dbReference type="EMBL" id="SFV63842.1"/>
    </source>
</evidence>
<accession>A0A1W1CDQ8</accession>
<dbReference type="Gene3D" id="3.30.460.10">
    <property type="entry name" value="Beta Polymerase, domain 2"/>
    <property type="match status" value="1"/>
</dbReference>
<name>A0A1W1CDQ8_9ZZZZ</name>
<dbReference type="InterPro" id="IPR043519">
    <property type="entry name" value="NT_sf"/>
</dbReference>
<dbReference type="Pfam" id="PF02410">
    <property type="entry name" value="RsfS"/>
    <property type="match status" value="1"/>
</dbReference>
<dbReference type="HAMAP" id="MF_01477">
    <property type="entry name" value="Iojap_RsfS"/>
    <property type="match status" value="1"/>
</dbReference>
<proteinExistence type="inferred from homology"/>
<comment type="similarity">
    <text evidence="1">Belongs to the Iojap/RsfS family.</text>
</comment>